<evidence type="ECO:0000259" key="1">
    <source>
        <dbReference type="PROSITE" id="PS51332"/>
    </source>
</evidence>
<dbReference type="RefSeq" id="WP_114358060.1">
    <property type="nucleotide sequence ID" value="NZ_QRDT01000009.1"/>
</dbReference>
<dbReference type="PROSITE" id="PS51332">
    <property type="entry name" value="B12_BINDING"/>
    <property type="match status" value="1"/>
</dbReference>
<evidence type="ECO:0000313" key="2">
    <source>
        <dbReference type="EMBL" id="RED35328.1"/>
    </source>
</evidence>
<dbReference type="OrthoDB" id="5498228at2"/>
<dbReference type="EMBL" id="UFQQ01000009">
    <property type="protein sequence ID" value="SSW91018.1"/>
    <property type="molecule type" value="Genomic_DNA"/>
</dbReference>
<dbReference type="SUPFAM" id="SSF52242">
    <property type="entry name" value="Cobalamin (vitamin B12)-binding domain"/>
    <property type="match status" value="1"/>
</dbReference>
<keyword evidence="5" id="KW-1185">Reference proteome</keyword>
<gene>
    <name evidence="2" type="ORF">BJ125_109172</name>
    <name evidence="3" type="ORF">SAMN05892882_109172</name>
</gene>
<dbReference type="Gene3D" id="1.10.1240.10">
    <property type="entry name" value="Methionine synthase domain"/>
    <property type="match status" value="1"/>
</dbReference>
<proteinExistence type="predicted"/>
<dbReference type="GO" id="GO:0046872">
    <property type="term" value="F:metal ion binding"/>
    <property type="evidence" value="ECO:0007669"/>
    <property type="project" value="InterPro"/>
</dbReference>
<dbReference type="Pfam" id="PF02310">
    <property type="entry name" value="B12-binding"/>
    <property type="match status" value="1"/>
</dbReference>
<protein>
    <submittedName>
        <fullName evidence="3">Methanogenic corrinoid protein MtbC1</fullName>
    </submittedName>
</protein>
<dbReference type="InterPro" id="IPR006158">
    <property type="entry name" value="Cobalamin-bd"/>
</dbReference>
<accession>A0A336JN26</accession>
<dbReference type="EMBL" id="QRDT01000009">
    <property type="protein sequence ID" value="RED35328.1"/>
    <property type="molecule type" value="Genomic_DNA"/>
</dbReference>
<dbReference type="AlphaFoldDB" id="A0A336JN26"/>
<dbReference type="Pfam" id="PF02607">
    <property type="entry name" value="B12-binding_2"/>
    <property type="match status" value="1"/>
</dbReference>
<evidence type="ECO:0000313" key="4">
    <source>
        <dbReference type="Proteomes" id="UP000252631"/>
    </source>
</evidence>
<dbReference type="Gene3D" id="3.40.50.280">
    <property type="entry name" value="Cobalamin-binding domain"/>
    <property type="match status" value="1"/>
</dbReference>
<reference evidence="3 4" key="1">
    <citation type="submission" date="2017-08" db="EMBL/GenBank/DDBJ databases">
        <authorList>
            <person name="de Groot N.N."/>
        </authorList>
    </citation>
    <scope>NUCLEOTIDE SEQUENCE [LARGE SCALE GENOMIC DNA]</scope>
    <source>
        <strain evidence="3 4">JA575</strain>
    </source>
</reference>
<feature type="domain" description="B12-binding" evidence="1">
    <location>
        <begin position="164"/>
        <end position="293"/>
    </location>
</feature>
<dbReference type="GO" id="GO:0031419">
    <property type="term" value="F:cobalamin binding"/>
    <property type="evidence" value="ECO:0007669"/>
    <property type="project" value="InterPro"/>
</dbReference>
<organism evidence="3 4">
    <name type="scientific">Rhodopseudomonas pentothenatexigens</name>
    <dbReference type="NCBI Taxonomy" id="999699"/>
    <lineage>
        <taxon>Bacteria</taxon>
        <taxon>Pseudomonadati</taxon>
        <taxon>Pseudomonadota</taxon>
        <taxon>Alphaproteobacteria</taxon>
        <taxon>Hyphomicrobiales</taxon>
        <taxon>Nitrobacteraceae</taxon>
        <taxon>Rhodopseudomonas</taxon>
    </lineage>
</organism>
<sequence>MADWNDLPIAAIAAAEPAIPPVTPLSPPIPEPIWRHRPPLQAAAIAASLRTLTHSRMTLPPIPITNMSAPVDPGTPFGLQQFTLLALGNDETAALDYVESLIARGTATELIFLNLLAPAAHRLGEMWEDDTTSFANVTLAVSRLQRILRHLGESVADERRASGAGTVLLTAIPGEQHSFGLAMVAEFFRWDGWDIWTGPFASRRELMALVQERAFDVVGFSVSGDRRLDELKRDIQDIRRDSRNRRVAVLLGGPLLIRRPDLVRTLGADACATDGASAPRVARQIAAAAKDKR</sequence>
<name>A0A336JN26_9BRAD</name>
<dbReference type="InterPro" id="IPR036594">
    <property type="entry name" value="Meth_synthase_dom"/>
</dbReference>
<evidence type="ECO:0000313" key="3">
    <source>
        <dbReference type="EMBL" id="SSW91018.1"/>
    </source>
</evidence>
<reference evidence="2 5" key="2">
    <citation type="submission" date="2018-07" db="EMBL/GenBank/DDBJ databases">
        <title>Genomic Encyclopedia of Archaeal and Bacterial Type Strains, Phase II (KMG-II): from individual species to whole genera.</title>
        <authorList>
            <person name="Goeker M."/>
        </authorList>
    </citation>
    <scope>NUCLEOTIDE SEQUENCE [LARGE SCALE GENOMIC DNA]</scope>
    <source>
        <strain evidence="2 5">JA575</strain>
    </source>
</reference>
<dbReference type="InterPro" id="IPR036724">
    <property type="entry name" value="Cobalamin-bd_sf"/>
</dbReference>
<dbReference type="InterPro" id="IPR003759">
    <property type="entry name" value="Cbl-bd_cap"/>
</dbReference>
<dbReference type="Proteomes" id="UP000252631">
    <property type="component" value="Unassembled WGS sequence"/>
</dbReference>
<evidence type="ECO:0000313" key="5">
    <source>
        <dbReference type="Proteomes" id="UP000256343"/>
    </source>
</evidence>
<dbReference type="Proteomes" id="UP000256343">
    <property type="component" value="Unassembled WGS sequence"/>
</dbReference>
<dbReference type="CDD" id="cd02065">
    <property type="entry name" value="B12-binding_like"/>
    <property type="match status" value="1"/>
</dbReference>